<reference evidence="1 2" key="1">
    <citation type="submission" date="2023-07" db="EMBL/GenBank/DDBJ databases">
        <title>Strategy for survival of the halotoleranting strain Dietzia MX2 from the Yakshinskoe mineral salts deposit.</title>
        <authorList>
            <person name="Kharitonova M.A."/>
            <person name="Kupriyanova-Ashina F.G."/>
            <person name="Shakirov T.R."/>
            <person name="Vafina M.S."/>
            <person name="Ilinskaya O.N."/>
        </authorList>
    </citation>
    <scope>NUCLEOTIDE SEQUENCE [LARGE SCALE GENOMIC DNA]</scope>
    <source>
        <strain evidence="1 2">MX2</strain>
    </source>
</reference>
<accession>A0ABT8H2Z7</accession>
<sequence>MSETISATELHHSMGHYFFTDHGHDTVAVCRDKAARGGNARLLTITAEHIDPC</sequence>
<protein>
    <submittedName>
        <fullName evidence="1">Uncharacterized protein</fullName>
    </submittedName>
</protein>
<comment type="caution">
    <text evidence="1">The sequence shown here is derived from an EMBL/GenBank/DDBJ whole genome shotgun (WGS) entry which is preliminary data.</text>
</comment>
<dbReference type="Proteomes" id="UP001172702">
    <property type="component" value="Unassembled WGS sequence"/>
</dbReference>
<evidence type="ECO:0000313" key="1">
    <source>
        <dbReference type="EMBL" id="MDN4506825.1"/>
    </source>
</evidence>
<proteinExistence type="predicted"/>
<dbReference type="RefSeq" id="WP_301162734.1">
    <property type="nucleotide sequence ID" value="NZ_JAUHTB010000015.1"/>
</dbReference>
<name>A0ABT8H2Z7_9ACTN</name>
<gene>
    <name evidence="1" type="ORF">QYF62_12240</name>
</gene>
<evidence type="ECO:0000313" key="2">
    <source>
        <dbReference type="Proteomes" id="UP001172702"/>
    </source>
</evidence>
<organism evidence="1 2">
    <name type="scientific">Dietzia maris</name>
    <dbReference type="NCBI Taxonomy" id="37915"/>
    <lineage>
        <taxon>Bacteria</taxon>
        <taxon>Bacillati</taxon>
        <taxon>Actinomycetota</taxon>
        <taxon>Actinomycetes</taxon>
        <taxon>Mycobacteriales</taxon>
        <taxon>Dietziaceae</taxon>
        <taxon>Dietzia</taxon>
    </lineage>
</organism>
<dbReference type="EMBL" id="JAUHTB010000015">
    <property type="protein sequence ID" value="MDN4506825.1"/>
    <property type="molecule type" value="Genomic_DNA"/>
</dbReference>
<keyword evidence="2" id="KW-1185">Reference proteome</keyword>